<feature type="compositionally biased region" description="Low complexity" evidence="1">
    <location>
        <begin position="871"/>
        <end position="895"/>
    </location>
</feature>
<protein>
    <recommendedName>
        <fullName evidence="2">Cadherin-like beta-sandwich-like domain-containing protein</fullName>
    </recommendedName>
</protein>
<feature type="domain" description="Cadherin-like beta-sandwich-like" evidence="2">
    <location>
        <begin position="101"/>
        <end position="188"/>
    </location>
</feature>
<dbReference type="Pfam" id="PF12733">
    <property type="entry name" value="Cadherin-like"/>
    <property type="match status" value="2"/>
</dbReference>
<dbReference type="Gene3D" id="1.25.40.10">
    <property type="entry name" value="Tetratricopeptide repeat domain"/>
    <property type="match status" value="1"/>
</dbReference>
<evidence type="ECO:0000313" key="3">
    <source>
        <dbReference type="EMBL" id="WAR20347.1"/>
    </source>
</evidence>
<feature type="compositionally biased region" description="Basic and acidic residues" evidence="1">
    <location>
        <begin position="896"/>
        <end position="910"/>
    </location>
</feature>
<keyword evidence="4" id="KW-1185">Reference proteome</keyword>
<dbReference type="InterPro" id="IPR011990">
    <property type="entry name" value="TPR-like_helical_dom_sf"/>
</dbReference>
<gene>
    <name evidence="3" type="ORF">MAR_002185</name>
</gene>
<accession>A0ABY7FDZ5</accession>
<dbReference type="SUPFAM" id="SSF48452">
    <property type="entry name" value="TPR-like"/>
    <property type="match status" value="1"/>
</dbReference>
<feature type="region of interest" description="Disordered" evidence="1">
    <location>
        <begin position="812"/>
        <end position="835"/>
    </location>
</feature>
<feature type="region of interest" description="Disordered" evidence="1">
    <location>
        <begin position="871"/>
        <end position="922"/>
    </location>
</feature>
<dbReference type="EMBL" id="CP111022">
    <property type="protein sequence ID" value="WAR20347.1"/>
    <property type="molecule type" value="Genomic_DNA"/>
</dbReference>
<evidence type="ECO:0000313" key="4">
    <source>
        <dbReference type="Proteomes" id="UP001164746"/>
    </source>
</evidence>
<evidence type="ECO:0000259" key="2">
    <source>
        <dbReference type="Pfam" id="PF12733"/>
    </source>
</evidence>
<proteinExistence type="predicted"/>
<dbReference type="InterPro" id="IPR025883">
    <property type="entry name" value="Cadherin-like_domain"/>
</dbReference>
<evidence type="ECO:0000256" key="1">
    <source>
        <dbReference type="SAM" id="MobiDB-lite"/>
    </source>
</evidence>
<feature type="domain" description="Cadherin-like beta-sandwich-like" evidence="2">
    <location>
        <begin position="9"/>
        <end position="93"/>
    </location>
</feature>
<name>A0ABY7FDZ5_MYAAR</name>
<organism evidence="3 4">
    <name type="scientific">Mya arenaria</name>
    <name type="common">Soft-shell clam</name>
    <dbReference type="NCBI Taxonomy" id="6604"/>
    <lineage>
        <taxon>Eukaryota</taxon>
        <taxon>Metazoa</taxon>
        <taxon>Spiralia</taxon>
        <taxon>Lophotrochozoa</taxon>
        <taxon>Mollusca</taxon>
        <taxon>Bivalvia</taxon>
        <taxon>Autobranchia</taxon>
        <taxon>Heteroconchia</taxon>
        <taxon>Euheterodonta</taxon>
        <taxon>Imparidentia</taxon>
        <taxon>Neoheterodontei</taxon>
        <taxon>Myida</taxon>
        <taxon>Myoidea</taxon>
        <taxon>Myidae</taxon>
        <taxon>Mya</taxon>
    </lineage>
</organism>
<dbReference type="Proteomes" id="UP001164746">
    <property type="component" value="Chromosome 11"/>
</dbReference>
<sequence>MDDCNLEKLGIKPGKIAPAFKQDVLEYSATVQSSVAEVTLDLLTRDSGASYTISGSGGSKKVPVKEGAVTDIKIEVCADDGKTTKTYIIKVKRLSASDATLSNLKVDAGIITPEFSPDVYEYSCLLACNTSKLLVTPTAPDPKNAVTVGGDKPGSPSSLNVGSTNIEIEVTSEDGSKKQKYNLCVTRKQLPRHVKITDPALAMQFEDPISLSTLYQPITIRNSDPKHTFSAPIIDELTKTSKFDPINDMPLESDWRIEDVELDKKMSGATACIPLTYGGASEICPLSEIGAQVAKCNVPPKVEDAKDKFKDVNAPVKHKVEQRKWEKNLQQVFGETSADKLISDAKEELKNYFAALPKPNQNRSWPDGESPTDYLQQATYCYASALKIKPKDPTLHLQLGMLLEENYYIEDMFGLKKESHDDMPSLNLQAAESSKDEECAAICKLHGVEATAPLPLQLKAIDMEYHGLIQAGQSAKADHVMELFQWKSKQATQEGAAAQKAGDEESPLGQAFLKYMDALTCDEAKALFNFHVGRMLVVQGKYDEAVKRLETSLNWNVNHQLSRLVMMMTQLLKSQAESHLNTLHFISARFYLGLALALKKEGPGARVKEAVTYLLEAFETLMTDRTKQAMSPTPESYIEPILRAENLMQPTNVHLMRGFIQLGRLLQKNTDIKDAMSPQDIFHNAALLATQMLPFISRGDMYKQLEWVILDAHANLLDILASSQAGNEKLIVQRCQRLSALIFHSTIPQNDQLLALQEKTCQQLIQITPCSSHSLYLLGTSQFSRFENTPPGEEANKLLGDVKSSFQASIDLEGKPASGDIPESPQERVLQGSNLGPQLDGEGLLVGGHLQGLLGVGEHLLQLRQGAEAPAARGAPAGRGGAAAKPGAKGPAPAEAPKEEPKAEVPKVDASKPVASNLGPAPINRKSYLPRLGLARAHKSANEVQDAKRFYNEVITMSPETHLFSFLPQGVLEKYVKILEEKFKNETLRQVYAGVNGRSVDDQEMQQFFKFKCWI</sequence>
<reference evidence="3" key="1">
    <citation type="submission" date="2022-11" db="EMBL/GenBank/DDBJ databases">
        <title>Centuries of genome instability and evolution in soft-shell clam transmissible cancer (bioRxiv).</title>
        <authorList>
            <person name="Hart S.F.M."/>
            <person name="Yonemitsu M.A."/>
            <person name="Giersch R.M."/>
            <person name="Beal B.F."/>
            <person name="Arriagada G."/>
            <person name="Davis B.W."/>
            <person name="Ostrander E.A."/>
            <person name="Goff S.P."/>
            <person name="Metzger M.J."/>
        </authorList>
    </citation>
    <scope>NUCLEOTIDE SEQUENCE</scope>
    <source>
        <strain evidence="3">MELC-2E11</strain>
        <tissue evidence="3">Siphon/mantle</tissue>
    </source>
</reference>